<accession>A0A848M199</accession>
<dbReference type="EMBL" id="JABBPN010000002">
    <property type="protein sequence ID" value="NMO94708.1"/>
    <property type="molecule type" value="Genomic_DNA"/>
</dbReference>
<protein>
    <submittedName>
        <fullName evidence="2">Uncharacterized protein</fullName>
    </submittedName>
</protein>
<organism evidence="2 3">
    <name type="scientific">Paenibacillus lemnae</name>
    <dbReference type="NCBI Taxonomy" id="1330551"/>
    <lineage>
        <taxon>Bacteria</taxon>
        <taxon>Bacillati</taxon>
        <taxon>Bacillota</taxon>
        <taxon>Bacilli</taxon>
        <taxon>Bacillales</taxon>
        <taxon>Paenibacillaceae</taxon>
        <taxon>Paenibacillus</taxon>
    </lineage>
</organism>
<dbReference type="Proteomes" id="UP000565468">
    <property type="component" value="Unassembled WGS sequence"/>
</dbReference>
<proteinExistence type="predicted"/>
<evidence type="ECO:0000313" key="3">
    <source>
        <dbReference type="Proteomes" id="UP000565468"/>
    </source>
</evidence>
<reference evidence="2 3" key="1">
    <citation type="submission" date="2020-04" db="EMBL/GenBank/DDBJ databases">
        <title>Paenibacillus algicola sp. nov., a novel marine bacterium producing alginate lyase.</title>
        <authorList>
            <person name="Huang H."/>
        </authorList>
    </citation>
    <scope>NUCLEOTIDE SEQUENCE [LARGE SCALE GENOMIC DNA]</scope>
    <source>
        <strain evidence="2 3">L7-75</strain>
    </source>
</reference>
<dbReference type="RefSeq" id="WP_169503404.1">
    <property type="nucleotide sequence ID" value="NZ_JABBPN010000002.1"/>
</dbReference>
<dbReference type="AlphaFoldDB" id="A0A848M199"/>
<evidence type="ECO:0000256" key="1">
    <source>
        <dbReference type="SAM" id="MobiDB-lite"/>
    </source>
</evidence>
<keyword evidence="3" id="KW-1185">Reference proteome</keyword>
<gene>
    <name evidence="2" type="ORF">HII30_02745</name>
</gene>
<feature type="region of interest" description="Disordered" evidence="1">
    <location>
        <begin position="63"/>
        <end position="87"/>
    </location>
</feature>
<name>A0A848M199_PAELE</name>
<sequence>MSSEQQQRISTRIIAAAMLLFPLLSGCSISGRGEEHLPVMDGPASPVHKDVYDRSVQEEVYSSGSRVERLIQEPTLELEPPSPLRDK</sequence>
<evidence type="ECO:0000313" key="2">
    <source>
        <dbReference type="EMBL" id="NMO94708.1"/>
    </source>
</evidence>
<comment type="caution">
    <text evidence="2">The sequence shown here is derived from an EMBL/GenBank/DDBJ whole genome shotgun (WGS) entry which is preliminary data.</text>
</comment>